<name>A0A7J6M2Y4_PERCH</name>
<feature type="chain" id="PRO_5029732501" evidence="1">
    <location>
        <begin position="17"/>
        <end position="150"/>
    </location>
</feature>
<protein>
    <submittedName>
        <fullName evidence="2">Uncharacterized protein</fullName>
    </submittedName>
</protein>
<dbReference type="AlphaFoldDB" id="A0A7J6M2Y4"/>
<gene>
    <name evidence="2" type="ORF">FOL47_004598</name>
</gene>
<evidence type="ECO:0000256" key="1">
    <source>
        <dbReference type="SAM" id="SignalP"/>
    </source>
</evidence>
<proteinExistence type="predicted"/>
<keyword evidence="3" id="KW-1185">Reference proteome</keyword>
<dbReference type="EMBL" id="JAAPAO010000260">
    <property type="protein sequence ID" value="KAF4665441.1"/>
    <property type="molecule type" value="Genomic_DNA"/>
</dbReference>
<feature type="signal peptide" evidence="1">
    <location>
        <begin position="1"/>
        <end position="16"/>
    </location>
</feature>
<keyword evidence="1" id="KW-0732">Signal</keyword>
<dbReference type="Proteomes" id="UP000591131">
    <property type="component" value="Unassembled WGS sequence"/>
</dbReference>
<evidence type="ECO:0000313" key="2">
    <source>
        <dbReference type="EMBL" id="KAF4665441.1"/>
    </source>
</evidence>
<comment type="caution">
    <text evidence="2">The sequence shown here is derived from an EMBL/GenBank/DDBJ whole genome shotgun (WGS) entry which is preliminary data.</text>
</comment>
<reference evidence="2 3" key="1">
    <citation type="submission" date="2020-04" db="EMBL/GenBank/DDBJ databases">
        <title>Perkinsus chesapeaki whole genome sequence.</title>
        <authorList>
            <person name="Bogema D.R."/>
        </authorList>
    </citation>
    <scope>NUCLEOTIDE SEQUENCE [LARGE SCALE GENOMIC DNA]</scope>
    <source>
        <strain evidence="2">ATCC PRA-425</strain>
    </source>
</reference>
<sequence length="150" mass="16751">MHIGILFLASIALASPSGKYFYEAPGGVCIQTDWDHSLSTLTSRLSCYGEVFQPARVNIQQDRSGRYFVIPDIRRRQLLVSLRSLGERCDKRVVNHDLLFFTEKNGNISTHFEGAIIELMPGVKQVVCFCMGPVSVHLQLVVKSSSYANS</sequence>
<accession>A0A7J6M2Y4</accession>
<organism evidence="2 3">
    <name type="scientific">Perkinsus chesapeaki</name>
    <name type="common">Clam parasite</name>
    <name type="synonym">Perkinsus andrewsi</name>
    <dbReference type="NCBI Taxonomy" id="330153"/>
    <lineage>
        <taxon>Eukaryota</taxon>
        <taxon>Sar</taxon>
        <taxon>Alveolata</taxon>
        <taxon>Perkinsozoa</taxon>
        <taxon>Perkinsea</taxon>
        <taxon>Perkinsida</taxon>
        <taxon>Perkinsidae</taxon>
        <taxon>Perkinsus</taxon>
    </lineage>
</organism>
<evidence type="ECO:0000313" key="3">
    <source>
        <dbReference type="Proteomes" id="UP000591131"/>
    </source>
</evidence>